<keyword evidence="2" id="KW-1185">Reference proteome</keyword>
<name>A0A1E5XW72_9HYPH</name>
<evidence type="ECO:0000313" key="2">
    <source>
        <dbReference type="Proteomes" id="UP000095463"/>
    </source>
</evidence>
<dbReference type="AlphaFoldDB" id="A0A1E5XW72"/>
<dbReference type="EMBL" id="LAJE02000051">
    <property type="protein sequence ID" value="OEO32846.1"/>
    <property type="molecule type" value="Genomic_DNA"/>
</dbReference>
<dbReference type="Proteomes" id="UP000095463">
    <property type="component" value="Unassembled WGS sequence"/>
</dbReference>
<accession>A0A1E5XW72</accession>
<organism evidence="1 2">
    <name type="scientific">Devosia insulae DS-56</name>
    <dbReference type="NCBI Taxonomy" id="1116389"/>
    <lineage>
        <taxon>Bacteria</taxon>
        <taxon>Pseudomonadati</taxon>
        <taxon>Pseudomonadota</taxon>
        <taxon>Alphaproteobacteria</taxon>
        <taxon>Hyphomicrobiales</taxon>
        <taxon>Devosiaceae</taxon>
        <taxon>Devosia</taxon>
    </lineage>
</organism>
<evidence type="ECO:0000313" key="1">
    <source>
        <dbReference type="EMBL" id="OEO32846.1"/>
    </source>
</evidence>
<comment type="caution">
    <text evidence="1">The sequence shown here is derived from an EMBL/GenBank/DDBJ whole genome shotgun (WGS) entry which is preliminary data.</text>
</comment>
<dbReference type="RefSeq" id="WP_069908001.1">
    <property type="nucleotide sequence ID" value="NZ_LAJE02000051.1"/>
</dbReference>
<protein>
    <submittedName>
        <fullName evidence="1">Uncharacterized protein</fullName>
    </submittedName>
</protein>
<proteinExistence type="predicted"/>
<gene>
    <name evidence="1" type="ORF">VW23_009460</name>
</gene>
<dbReference type="OrthoDB" id="8479035at2"/>
<sequence>MSELNMSIVGFPAVNRDLEVELYNPVTLNILKVKPYLDGTIRIPKLDPGPYEIVVKHPNVILPVLKRPIQILPVGPTTVTVMIDPSKFRNTPIAETAEANLTPVAERSAAAYESLAPLASKTPGEAIRSADWNTLTGAVRDLASNTSDLTRLVSPVGHDHPELADKIEEMSGNFATLLETMSRALAELQRQIESLRLRKDVQVIFDSPAGQNIPQDKIKLIYDKLDEIDQQITTPPKDYVKKKKNVHELIMMDINELIQTTPALQDTPAVTKVNDYVQLYKKNQATSYGAEIGYHHLLDRAAGAGALIAFKG</sequence>
<reference evidence="1 2" key="1">
    <citation type="journal article" date="2015" name="Genome Announc.">
        <title>Genome Assemblies of Three Soil-Associated Devosia species: D. insulae, D. limi, and D. soli.</title>
        <authorList>
            <person name="Hassan Y.I."/>
            <person name="Lepp D."/>
            <person name="Zhou T."/>
        </authorList>
    </citation>
    <scope>NUCLEOTIDE SEQUENCE [LARGE SCALE GENOMIC DNA]</scope>
    <source>
        <strain evidence="1 2">DS-56</strain>
    </source>
</reference>